<name>A0ABY6LPE1_9ARAC</name>
<keyword evidence="2" id="KW-1185">Reference proteome</keyword>
<accession>A0ABY6LPE1</accession>
<gene>
    <name evidence="1" type="ORF">LAZ67_20001634</name>
</gene>
<evidence type="ECO:0000313" key="1">
    <source>
        <dbReference type="EMBL" id="UYV81590.1"/>
    </source>
</evidence>
<sequence length="117" mass="13347">MYYHNTSGRESFIKTDWAELVLQDEHIIQLIMSKYDIQHKARNAKDLTSSTKPVAPLLPNNLKIRFSGKAYQNQSSANTHERRILEVHFIVHLLSLDSVGDFVEAPKVASTDIRLQG</sequence>
<reference evidence="1 2" key="1">
    <citation type="submission" date="2022-01" db="EMBL/GenBank/DDBJ databases">
        <title>A chromosomal length assembly of Cordylochernes scorpioides.</title>
        <authorList>
            <person name="Zeh D."/>
            <person name="Zeh J."/>
        </authorList>
    </citation>
    <scope>NUCLEOTIDE SEQUENCE [LARGE SCALE GENOMIC DNA]</scope>
    <source>
        <strain evidence="1">IN4F17</strain>
        <tissue evidence="1">Whole Body</tissue>
    </source>
</reference>
<organism evidence="1 2">
    <name type="scientific">Cordylochernes scorpioides</name>
    <dbReference type="NCBI Taxonomy" id="51811"/>
    <lineage>
        <taxon>Eukaryota</taxon>
        <taxon>Metazoa</taxon>
        <taxon>Ecdysozoa</taxon>
        <taxon>Arthropoda</taxon>
        <taxon>Chelicerata</taxon>
        <taxon>Arachnida</taxon>
        <taxon>Pseudoscorpiones</taxon>
        <taxon>Cheliferoidea</taxon>
        <taxon>Chernetidae</taxon>
        <taxon>Cordylochernes</taxon>
    </lineage>
</organism>
<dbReference type="Proteomes" id="UP001235939">
    <property type="component" value="Chromosome 20"/>
</dbReference>
<proteinExistence type="predicted"/>
<evidence type="ECO:0000313" key="2">
    <source>
        <dbReference type="Proteomes" id="UP001235939"/>
    </source>
</evidence>
<dbReference type="EMBL" id="CP092882">
    <property type="protein sequence ID" value="UYV81590.1"/>
    <property type="molecule type" value="Genomic_DNA"/>
</dbReference>
<protein>
    <submittedName>
        <fullName evidence="1">Uncharacterized protein</fullName>
    </submittedName>
</protein>